<name>A0A9D1NH38_9FIRM</name>
<keyword evidence="1" id="KW-0812">Transmembrane</keyword>
<organism evidence="3 4">
    <name type="scientific">Candidatus Aphodoplasma excrementigallinarum</name>
    <dbReference type="NCBI Taxonomy" id="2840673"/>
    <lineage>
        <taxon>Bacteria</taxon>
        <taxon>Bacillati</taxon>
        <taxon>Bacillota</taxon>
        <taxon>Clostridia</taxon>
        <taxon>Eubacteriales</taxon>
        <taxon>Candidatus Aphodoplasma</taxon>
    </lineage>
</organism>
<dbReference type="PANTHER" id="PTHR36834">
    <property type="entry name" value="MEMBRANE PROTEIN-RELATED"/>
    <property type="match status" value="1"/>
</dbReference>
<dbReference type="PANTHER" id="PTHR36834:SF1">
    <property type="entry name" value="INTEGRAL MEMBRANE PROTEIN"/>
    <property type="match status" value="1"/>
</dbReference>
<keyword evidence="1" id="KW-1133">Transmembrane helix</keyword>
<feature type="domain" description="VanZ-like" evidence="2">
    <location>
        <begin position="61"/>
        <end position="169"/>
    </location>
</feature>
<feature type="transmembrane region" description="Helical" evidence="1">
    <location>
        <begin position="152"/>
        <end position="173"/>
    </location>
</feature>
<evidence type="ECO:0000256" key="1">
    <source>
        <dbReference type="SAM" id="Phobius"/>
    </source>
</evidence>
<accession>A0A9D1NH38</accession>
<feature type="transmembrane region" description="Helical" evidence="1">
    <location>
        <begin position="37"/>
        <end position="57"/>
    </location>
</feature>
<dbReference type="AlphaFoldDB" id="A0A9D1NH38"/>
<dbReference type="InterPro" id="IPR006976">
    <property type="entry name" value="VanZ-like"/>
</dbReference>
<feature type="transmembrane region" description="Helical" evidence="1">
    <location>
        <begin position="95"/>
        <end position="119"/>
    </location>
</feature>
<reference evidence="3" key="1">
    <citation type="submission" date="2020-10" db="EMBL/GenBank/DDBJ databases">
        <authorList>
            <person name="Gilroy R."/>
        </authorList>
    </citation>
    <scope>NUCLEOTIDE SEQUENCE</scope>
    <source>
        <strain evidence="3">4920</strain>
    </source>
</reference>
<dbReference type="InterPro" id="IPR053150">
    <property type="entry name" value="Teicoplanin_resist-assoc"/>
</dbReference>
<evidence type="ECO:0000313" key="4">
    <source>
        <dbReference type="Proteomes" id="UP000886743"/>
    </source>
</evidence>
<dbReference type="Pfam" id="PF04892">
    <property type="entry name" value="VanZ"/>
    <property type="match status" value="1"/>
</dbReference>
<evidence type="ECO:0000313" key="3">
    <source>
        <dbReference type="EMBL" id="HIV02721.1"/>
    </source>
</evidence>
<feature type="transmembrane region" description="Helical" evidence="1">
    <location>
        <begin position="126"/>
        <end position="146"/>
    </location>
</feature>
<protein>
    <submittedName>
        <fullName evidence="3">VanZ family protein</fullName>
    </submittedName>
</protein>
<gene>
    <name evidence="3" type="ORF">IAC74_04040</name>
</gene>
<sequence>MLPFLLCAAPVYALVRFLLLRRHRRLGNRTTLWHEAGLFVFVLFLTGLYSQAVVPALRFDTSGISVPGFLQGRVNLVPFTVFADTWREVAEGNTAYFLINFLGNIGMFAPIGFLVPLLWQGLGRTALVGFLCSLAIELCQLLLPRGTDVDDLWLNTLGAALGYGLFWLCGRLWPALAARFWMKHRAGEALENELDTK</sequence>
<dbReference type="Proteomes" id="UP000886743">
    <property type="component" value="Unassembled WGS sequence"/>
</dbReference>
<keyword evidence="1" id="KW-0472">Membrane</keyword>
<dbReference type="EMBL" id="DVOF01000119">
    <property type="protein sequence ID" value="HIV02721.1"/>
    <property type="molecule type" value="Genomic_DNA"/>
</dbReference>
<evidence type="ECO:0000259" key="2">
    <source>
        <dbReference type="Pfam" id="PF04892"/>
    </source>
</evidence>
<comment type="caution">
    <text evidence="3">The sequence shown here is derived from an EMBL/GenBank/DDBJ whole genome shotgun (WGS) entry which is preliminary data.</text>
</comment>
<proteinExistence type="predicted"/>
<reference evidence="3" key="2">
    <citation type="journal article" date="2021" name="PeerJ">
        <title>Extensive microbial diversity within the chicken gut microbiome revealed by metagenomics and culture.</title>
        <authorList>
            <person name="Gilroy R."/>
            <person name="Ravi A."/>
            <person name="Getino M."/>
            <person name="Pursley I."/>
            <person name="Horton D.L."/>
            <person name="Alikhan N.F."/>
            <person name="Baker D."/>
            <person name="Gharbi K."/>
            <person name="Hall N."/>
            <person name="Watson M."/>
            <person name="Adriaenssens E.M."/>
            <person name="Foster-Nyarko E."/>
            <person name="Jarju S."/>
            <person name="Secka A."/>
            <person name="Antonio M."/>
            <person name="Oren A."/>
            <person name="Chaudhuri R.R."/>
            <person name="La Ragione R."/>
            <person name="Hildebrand F."/>
            <person name="Pallen M.J."/>
        </authorList>
    </citation>
    <scope>NUCLEOTIDE SEQUENCE</scope>
    <source>
        <strain evidence="3">4920</strain>
    </source>
</reference>